<protein>
    <submittedName>
        <fullName evidence="2">Uncharacterized protein</fullName>
    </submittedName>
</protein>
<dbReference type="Proteomes" id="UP001432322">
    <property type="component" value="Unassembled WGS sequence"/>
</dbReference>
<organism evidence="2 3">
    <name type="scientific">Pristionchus fissidentatus</name>
    <dbReference type="NCBI Taxonomy" id="1538716"/>
    <lineage>
        <taxon>Eukaryota</taxon>
        <taxon>Metazoa</taxon>
        <taxon>Ecdysozoa</taxon>
        <taxon>Nematoda</taxon>
        <taxon>Chromadorea</taxon>
        <taxon>Rhabditida</taxon>
        <taxon>Rhabditina</taxon>
        <taxon>Diplogasteromorpha</taxon>
        <taxon>Diplogasteroidea</taxon>
        <taxon>Neodiplogasteridae</taxon>
        <taxon>Pristionchus</taxon>
    </lineage>
</organism>
<dbReference type="EMBL" id="BTSY01000003">
    <property type="protein sequence ID" value="GMT18275.1"/>
    <property type="molecule type" value="Genomic_DNA"/>
</dbReference>
<feature type="chain" id="PRO_5043764366" evidence="1">
    <location>
        <begin position="21"/>
        <end position="200"/>
    </location>
</feature>
<proteinExistence type="predicted"/>
<name>A0AAV5VF20_9BILA</name>
<comment type="caution">
    <text evidence="2">The sequence shown here is derived from an EMBL/GenBank/DDBJ whole genome shotgun (WGS) entry which is preliminary data.</text>
</comment>
<evidence type="ECO:0000313" key="2">
    <source>
        <dbReference type="EMBL" id="GMT18275.1"/>
    </source>
</evidence>
<sequence length="200" mass="22089">LHLLHLLHGLHLNLLPSTGAKSGSGFLHITAHSRINARSFVVCVRFAQCFPCNLSQLLLGLEYLLSKEAVVLLLGIGSLPECLLSRSCVLNDVSNPLVVERRRMGTWHDRRHKAPTLIISCFDGDLGVPRLLDRWLSGSGHFGSLHLHCRFLHGMVDVIAGIDLDIGDLRLRCLYSRVGVGSSTSGAIHSNHLRRGRRSR</sequence>
<feature type="non-terminal residue" evidence="2">
    <location>
        <position position="200"/>
    </location>
</feature>
<keyword evidence="3" id="KW-1185">Reference proteome</keyword>
<evidence type="ECO:0000313" key="3">
    <source>
        <dbReference type="Proteomes" id="UP001432322"/>
    </source>
</evidence>
<dbReference type="AlphaFoldDB" id="A0AAV5VF20"/>
<feature type="non-terminal residue" evidence="2">
    <location>
        <position position="1"/>
    </location>
</feature>
<accession>A0AAV5VF20</accession>
<keyword evidence="1" id="KW-0732">Signal</keyword>
<gene>
    <name evidence="2" type="ORF">PFISCL1PPCAC_9572</name>
</gene>
<feature type="signal peptide" evidence="1">
    <location>
        <begin position="1"/>
        <end position="20"/>
    </location>
</feature>
<evidence type="ECO:0000256" key="1">
    <source>
        <dbReference type="SAM" id="SignalP"/>
    </source>
</evidence>
<reference evidence="2" key="1">
    <citation type="submission" date="2023-10" db="EMBL/GenBank/DDBJ databases">
        <title>Genome assembly of Pristionchus species.</title>
        <authorList>
            <person name="Yoshida K."/>
            <person name="Sommer R.J."/>
        </authorList>
    </citation>
    <scope>NUCLEOTIDE SEQUENCE</scope>
    <source>
        <strain evidence="2">RS5133</strain>
    </source>
</reference>